<gene>
    <name evidence="1" type="ORF">PHET_11259</name>
</gene>
<proteinExistence type="predicted"/>
<keyword evidence="2" id="KW-1185">Reference proteome</keyword>
<accession>A0A8J4SNB0</accession>
<protein>
    <submittedName>
        <fullName evidence="1">Uncharacterized protein</fullName>
    </submittedName>
</protein>
<comment type="caution">
    <text evidence="1">The sequence shown here is derived from an EMBL/GenBank/DDBJ whole genome shotgun (WGS) entry which is preliminary data.</text>
</comment>
<dbReference type="EMBL" id="LUCH01018299">
    <property type="protein sequence ID" value="KAF5394511.1"/>
    <property type="molecule type" value="Genomic_DNA"/>
</dbReference>
<dbReference type="PANTHER" id="PTHR47027:SF20">
    <property type="entry name" value="REVERSE TRANSCRIPTASE-LIKE PROTEIN WITH RNA-DIRECTED DNA POLYMERASE DOMAIN"/>
    <property type="match status" value="1"/>
</dbReference>
<evidence type="ECO:0000313" key="1">
    <source>
        <dbReference type="EMBL" id="KAF5394511.1"/>
    </source>
</evidence>
<organism evidence="1 2">
    <name type="scientific">Paragonimus heterotremus</name>
    <dbReference type="NCBI Taxonomy" id="100268"/>
    <lineage>
        <taxon>Eukaryota</taxon>
        <taxon>Metazoa</taxon>
        <taxon>Spiralia</taxon>
        <taxon>Lophotrochozoa</taxon>
        <taxon>Platyhelminthes</taxon>
        <taxon>Trematoda</taxon>
        <taxon>Digenea</taxon>
        <taxon>Plagiorchiida</taxon>
        <taxon>Troglotremata</taxon>
        <taxon>Troglotrematidae</taxon>
        <taxon>Paragonimus</taxon>
    </lineage>
</organism>
<sequence>MPKGRVYKATVRAVLLYGSKTWPLRIEDTNRLQVVDHRCLRLNARFGSHQRVSNEEIKEWVFGSDCQTGSFVQSLHLHILRWFGHVLRMPANGLPHRALFADVAWGNEIVHEGVGPCRSGSSLELGPSQFTESVV</sequence>
<dbReference type="Proteomes" id="UP000748531">
    <property type="component" value="Unassembled WGS sequence"/>
</dbReference>
<reference evidence="1" key="1">
    <citation type="submission" date="2019-05" db="EMBL/GenBank/DDBJ databases">
        <title>Annotation for the trematode Paragonimus heterotremus.</title>
        <authorList>
            <person name="Choi Y.-J."/>
        </authorList>
    </citation>
    <scope>NUCLEOTIDE SEQUENCE</scope>
    <source>
        <strain evidence="1">LC</strain>
    </source>
</reference>
<name>A0A8J4SNB0_9TREM</name>
<evidence type="ECO:0000313" key="2">
    <source>
        <dbReference type="Proteomes" id="UP000748531"/>
    </source>
</evidence>
<dbReference type="PANTHER" id="PTHR47027">
    <property type="entry name" value="REVERSE TRANSCRIPTASE DOMAIN-CONTAINING PROTEIN"/>
    <property type="match status" value="1"/>
</dbReference>
<dbReference type="OrthoDB" id="6279956at2759"/>
<dbReference type="AlphaFoldDB" id="A0A8J4SNB0"/>